<dbReference type="AlphaFoldDB" id="A0A8C5QTT1"/>
<dbReference type="Ensembl" id="ENSLLET00000044626.1">
    <property type="protein sequence ID" value="ENSLLEP00000042915.1"/>
    <property type="gene ID" value="ENSLLEG00000027285.1"/>
</dbReference>
<evidence type="ECO:0000313" key="2">
    <source>
        <dbReference type="Ensembl" id="ENSLLEP00000042915.1"/>
    </source>
</evidence>
<organism evidence="2 3">
    <name type="scientific">Leptobrachium leishanense</name>
    <name type="common">Leishan spiny toad</name>
    <dbReference type="NCBI Taxonomy" id="445787"/>
    <lineage>
        <taxon>Eukaryota</taxon>
        <taxon>Metazoa</taxon>
        <taxon>Chordata</taxon>
        <taxon>Craniata</taxon>
        <taxon>Vertebrata</taxon>
        <taxon>Euteleostomi</taxon>
        <taxon>Amphibia</taxon>
        <taxon>Batrachia</taxon>
        <taxon>Anura</taxon>
        <taxon>Pelobatoidea</taxon>
        <taxon>Megophryidae</taxon>
        <taxon>Leptobrachium</taxon>
    </lineage>
</organism>
<keyword evidence="1" id="KW-0175">Coiled coil</keyword>
<evidence type="ECO:0000256" key="1">
    <source>
        <dbReference type="SAM" id="Coils"/>
    </source>
</evidence>
<name>A0A8C5QTT1_9ANUR</name>
<evidence type="ECO:0000313" key="3">
    <source>
        <dbReference type="Proteomes" id="UP000694569"/>
    </source>
</evidence>
<protein>
    <submittedName>
        <fullName evidence="2">Uncharacterized protein</fullName>
    </submittedName>
</protein>
<accession>A0A8C5QTT1</accession>
<feature type="coiled-coil region" evidence="1">
    <location>
        <begin position="73"/>
        <end position="139"/>
    </location>
</feature>
<dbReference type="PANTHER" id="PTHR22089">
    <property type="entry name" value="MIRROR-IMAGE POLYDACTYLY GENE 1 PROTEIN"/>
    <property type="match status" value="1"/>
</dbReference>
<reference evidence="2" key="2">
    <citation type="submission" date="2025-09" db="UniProtKB">
        <authorList>
            <consortium name="Ensembl"/>
        </authorList>
    </citation>
    <scope>IDENTIFICATION</scope>
</reference>
<sequence length="172" mass="20339">MLVSTDEVAAHKSVETHSKVQLNLLQHDQDRVNERCKTLEEELQTLRVYYSLHQSLSQEANLKEQYSRAVKLFEEALRNREELLSINRQQNQQLTLQLHQAQNQCVELEESLQKATGYQQDTEEKVHKLERLEDVLRKKFGVRNFRTNIFTFKPTAWPKQLFGTFSKEGTHR</sequence>
<reference evidence="2" key="1">
    <citation type="submission" date="2025-08" db="UniProtKB">
        <authorList>
            <consortium name="Ensembl"/>
        </authorList>
    </citation>
    <scope>IDENTIFICATION</scope>
</reference>
<dbReference type="GeneTree" id="ENSGT00390000017800"/>
<dbReference type="Proteomes" id="UP000694569">
    <property type="component" value="Unplaced"/>
</dbReference>
<dbReference type="OrthoDB" id="6426880at2759"/>
<proteinExistence type="predicted"/>
<keyword evidence="3" id="KW-1185">Reference proteome</keyword>
<dbReference type="PANTHER" id="PTHR22089:SF2">
    <property type="entry name" value="MIRROR-IMAGE POLYDACTYLY GENE 1 PROTEIN"/>
    <property type="match status" value="1"/>
</dbReference>
<dbReference type="InterPro" id="IPR026175">
    <property type="entry name" value="MIPOL1"/>
</dbReference>